<keyword evidence="4 5" id="KW-0472">Membrane</keyword>
<feature type="transmembrane region" description="Helical" evidence="7">
    <location>
        <begin position="162"/>
        <end position="183"/>
    </location>
</feature>
<name>A0A5N4DRP1_CAMDR</name>
<feature type="compositionally biased region" description="Low complexity" evidence="6">
    <location>
        <begin position="26"/>
        <end position="38"/>
    </location>
</feature>
<dbReference type="Proteomes" id="UP000299084">
    <property type="component" value="Unassembled WGS sequence"/>
</dbReference>
<feature type="transmembrane region" description="Helical" evidence="7">
    <location>
        <begin position="95"/>
        <end position="122"/>
    </location>
</feature>
<evidence type="ECO:0000256" key="4">
    <source>
        <dbReference type="ARBA" id="ARBA00023136"/>
    </source>
</evidence>
<evidence type="ECO:0000313" key="10">
    <source>
        <dbReference type="Proteomes" id="UP000299084"/>
    </source>
</evidence>
<feature type="region of interest" description="Disordered" evidence="6">
    <location>
        <begin position="24"/>
        <end position="46"/>
    </location>
</feature>
<dbReference type="EMBL" id="JWIN03000009">
    <property type="protein sequence ID" value="KAB1273853.1"/>
    <property type="molecule type" value="Genomic_DNA"/>
</dbReference>
<comment type="subcellular location">
    <subcellularLocation>
        <location evidence="1">Membrane</location>
        <topology evidence="1">Multi-pass membrane protein</topology>
    </subcellularLocation>
</comment>
<sequence>MLPEHRFAGFVQLSVPGALGVEKPLSSKSSGSRGSVASTKGGMKPRMSRLPWERVESNGIWQERHSQGGYGEEILALIAFICIETIMECSPCEGLYFFEFVSCSAFVVTGVLLILFSLNLHMRIPQINWNLTDLVNTGLSTFFFFIASIVLAALNHKTGAEIAAVIFGFLATAVYAVNTFLAVQKWRVSLRQQSANDYIRARTESRDVDTRPEIQRLDT</sequence>
<evidence type="ECO:0000313" key="9">
    <source>
        <dbReference type="EMBL" id="KAB1273853.1"/>
    </source>
</evidence>
<evidence type="ECO:0000256" key="5">
    <source>
        <dbReference type="PROSITE-ProRule" id="PRU00581"/>
    </source>
</evidence>
<proteinExistence type="predicted"/>
<gene>
    <name evidence="9" type="ORF">Cadr_000011293</name>
</gene>
<reference evidence="9 10" key="1">
    <citation type="journal article" date="2019" name="Mol. Ecol. Resour.">
        <title>Improving Illumina assemblies with Hi-C and long reads: an example with the North African dromedary.</title>
        <authorList>
            <person name="Elbers J.P."/>
            <person name="Rogers M.F."/>
            <person name="Perelman P.L."/>
            <person name="Proskuryakova A.A."/>
            <person name="Serdyukova N.A."/>
            <person name="Johnson W.E."/>
            <person name="Horin P."/>
            <person name="Corander J."/>
            <person name="Murphy D."/>
            <person name="Burger P.A."/>
        </authorList>
    </citation>
    <scope>NUCLEOTIDE SEQUENCE [LARGE SCALE GENOMIC DNA]</scope>
    <source>
        <strain evidence="9">Drom800</strain>
        <tissue evidence="9">Blood</tissue>
    </source>
</reference>
<accession>A0A5N4DRP1</accession>
<dbReference type="InterPro" id="IPR050578">
    <property type="entry name" value="MARVEL-CKLF_proteins"/>
</dbReference>
<feature type="domain" description="MARVEL" evidence="8">
    <location>
        <begin position="60"/>
        <end position="187"/>
    </location>
</feature>
<evidence type="ECO:0000256" key="1">
    <source>
        <dbReference type="ARBA" id="ARBA00004141"/>
    </source>
</evidence>
<evidence type="ECO:0000256" key="2">
    <source>
        <dbReference type="ARBA" id="ARBA00022692"/>
    </source>
</evidence>
<dbReference type="PANTHER" id="PTHR22776">
    <property type="entry name" value="MARVEL-CONTAINING POTENTIAL LIPID RAFT-ASSOCIATED PROTEIN"/>
    <property type="match status" value="1"/>
</dbReference>
<evidence type="ECO:0000259" key="8">
    <source>
        <dbReference type="PROSITE" id="PS51225"/>
    </source>
</evidence>
<dbReference type="PANTHER" id="PTHR22776:SF29">
    <property type="entry name" value="CKLF-LIKE MARVEL TRANSMEMBRANE DOMAIN-CONTAINING PROTEIN 4"/>
    <property type="match status" value="1"/>
</dbReference>
<comment type="caution">
    <text evidence="9">The sequence shown here is derived from an EMBL/GenBank/DDBJ whole genome shotgun (WGS) entry which is preliminary data.</text>
</comment>
<evidence type="ECO:0000256" key="7">
    <source>
        <dbReference type="SAM" id="Phobius"/>
    </source>
</evidence>
<feature type="transmembrane region" description="Helical" evidence="7">
    <location>
        <begin position="134"/>
        <end position="156"/>
    </location>
</feature>
<dbReference type="InterPro" id="IPR008253">
    <property type="entry name" value="Marvel"/>
</dbReference>
<dbReference type="PROSITE" id="PS51225">
    <property type="entry name" value="MARVEL"/>
    <property type="match status" value="1"/>
</dbReference>
<dbReference type="AlphaFoldDB" id="A0A5N4DRP1"/>
<evidence type="ECO:0000256" key="6">
    <source>
        <dbReference type="SAM" id="MobiDB-lite"/>
    </source>
</evidence>
<evidence type="ECO:0000256" key="3">
    <source>
        <dbReference type="ARBA" id="ARBA00022989"/>
    </source>
</evidence>
<keyword evidence="3 7" id="KW-1133">Transmembrane helix</keyword>
<protein>
    <submittedName>
        <fullName evidence="9">CKLF-like MARVEL transmembrane domain-containing protein 4</fullName>
    </submittedName>
</protein>
<keyword evidence="10" id="KW-1185">Reference proteome</keyword>
<organism evidence="9 10">
    <name type="scientific">Camelus dromedarius</name>
    <name type="common">Dromedary</name>
    <name type="synonym">Arabian camel</name>
    <dbReference type="NCBI Taxonomy" id="9838"/>
    <lineage>
        <taxon>Eukaryota</taxon>
        <taxon>Metazoa</taxon>
        <taxon>Chordata</taxon>
        <taxon>Craniata</taxon>
        <taxon>Vertebrata</taxon>
        <taxon>Euteleostomi</taxon>
        <taxon>Mammalia</taxon>
        <taxon>Eutheria</taxon>
        <taxon>Laurasiatheria</taxon>
        <taxon>Artiodactyla</taxon>
        <taxon>Tylopoda</taxon>
        <taxon>Camelidae</taxon>
        <taxon>Camelus</taxon>
    </lineage>
</organism>
<keyword evidence="2 5" id="KW-0812">Transmembrane</keyword>
<dbReference type="STRING" id="9838.ENSCDRP00005009008"/>
<dbReference type="Pfam" id="PF01284">
    <property type="entry name" value="MARVEL"/>
    <property type="match status" value="1"/>
</dbReference>
<dbReference type="GO" id="GO:0016020">
    <property type="term" value="C:membrane"/>
    <property type="evidence" value="ECO:0007669"/>
    <property type="project" value="UniProtKB-SubCell"/>
</dbReference>